<keyword evidence="3 6" id="KW-0489">Methyltransferase</keyword>
<dbReference type="PANTHER" id="PTHR11265:SF0">
    <property type="entry name" value="12S RRNA N4-METHYLCYTIDINE METHYLTRANSFERASE"/>
    <property type="match status" value="1"/>
</dbReference>
<evidence type="ECO:0000256" key="5">
    <source>
        <dbReference type="ARBA" id="ARBA00022691"/>
    </source>
</evidence>
<keyword evidence="2 6" id="KW-0698">rRNA processing</keyword>
<dbReference type="CDD" id="cd02440">
    <property type="entry name" value="AdoMet_MTases"/>
    <property type="match status" value="1"/>
</dbReference>
<dbReference type="EC" id="2.1.1.199" evidence="6"/>
<dbReference type="PIRSF" id="PIRSF004486">
    <property type="entry name" value="MraW"/>
    <property type="match status" value="1"/>
</dbReference>
<comment type="function">
    <text evidence="6">Specifically methylates the N4 position of cytidine in position 1402 (C1402) of 16S rRNA.</text>
</comment>
<keyword evidence="4 6" id="KW-0808">Transferase</keyword>
<evidence type="ECO:0000256" key="6">
    <source>
        <dbReference type="HAMAP-Rule" id="MF_01007"/>
    </source>
</evidence>
<dbReference type="PANTHER" id="PTHR11265">
    <property type="entry name" value="S-ADENOSYL-METHYLTRANSFERASE MRAW"/>
    <property type="match status" value="1"/>
</dbReference>
<proteinExistence type="inferred from homology"/>
<feature type="binding site" evidence="6">
    <location>
        <position position="62"/>
    </location>
    <ligand>
        <name>S-adenosyl-L-methionine</name>
        <dbReference type="ChEBI" id="CHEBI:59789"/>
    </ligand>
</feature>
<feature type="binding site" evidence="6">
    <location>
        <position position="108"/>
    </location>
    <ligand>
        <name>S-adenosyl-L-methionine</name>
        <dbReference type="ChEBI" id="CHEBI:59789"/>
    </ligand>
</feature>
<accession>A0A7U7G5S4</accession>
<feature type="binding site" evidence="6">
    <location>
        <position position="89"/>
    </location>
    <ligand>
        <name>S-adenosyl-L-methionine</name>
        <dbReference type="ChEBI" id="CHEBI:59789"/>
    </ligand>
</feature>
<dbReference type="Gene3D" id="1.10.150.170">
    <property type="entry name" value="Putative methyltransferase TM0872, insert domain"/>
    <property type="match status" value="1"/>
</dbReference>
<reference evidence="7 8" key="1">
    <citation type="journal article" date="2014" name="Genome Biol. Evol.">
        <title>Acetic acid bacteria genomes reveal functional traits for adaptation to life in insect guts.</title>
        <authorList>
            <person name="Chouaia B."/>
            <person name="Gaiarsa S."/>
            <person name="Crotti E."/>
            <person name="Comandatore F."/>
            <person name="Degli Esposti M."/>
            <person name="Ricci I."/>
            <person name="Alma A."/>
            <person name="Favia G."/>
            <person name="Bandi C."/>
            <person name="Daffonchio D."/>
        </authorList>
    </citation>
    <scope>NUCLEOTIDE SEQUENCE [LARGE SCALE GENOMIC DNA]</scope>
    <source>
        <strain evidence="8">AM169</strain>
    </source>
</reference>
<name>A0A7U7G5S4_9PROT</name>
<dbReference type="FunFam" id="1.10.150.170:FF:000003">
    <property type="entry name" value="Ribosomal RNA small subunit methyltransferase H"/>
    <property type="match status" value="1"/>
</dbReference>
<dbReference type="Pfam" id="PF01795">
    <property type="entry name" value="Methyltransf_5"/>
    <property type="match status" value="1"/>
</dbReference>
<keyword evidence="6" id="KW-0963">Cytoplasm</keyword>
<comment type="similarity">
    <text evidence="1 6">Belongs to the methyltransferase superfamily. RsmH family.</text>
</comment>
<dbReference type="InterPro" id="IPR023397">
    <property type="entry name" value="SAM-dep_MeTrfase_MraW_recog"/>
</dbReference>
<keyword evidence="5 6" id="KW-0949">S-adenosyl-L-methionine</keyword>
<dbReference type="SUPFAM" id="SSF81799">
    <property type="entry name" value="Putative methyltransferase TM0872, insert domain"/>
    <property type="match status" value="1"/>
</dbReference>
<dbReference type="SUPFAM" id="SSF53335">
    <property type="entry name" value="S-adenosyl-L-methionine-dependent methyltransferases"/>
    <property type="match status" value="1"/>
</dbReference>
<dbReference type="EMBL" id="CBLY010000006">
    <property type="protein sequence ID" value="CDG33638.1"/>
    <property type="molecule type" value="Genomic_DNA"/>
</dbReference>
<sequence>MTHAHQIAEDMQREGHFPVMLPEVLDTLAPQDGGVYLDGTFGGGGYSRALLRSASCTVHAIDRDPDAIKRGQPLVAASEGRLHLHQGTFSAMKELAGHHGPFNGIVLDLGVSSFQLDQEERGFSFRHDGPLDMRMSTDGLSAADIVNGEKEQALADILYHYGEERRSRRVARAIIEARQSGPIQTTGQLADIIRKAVPKERPNFDPATRSFQAIRIAVNDELGELERTLETAPGLLAPGGIFCIVTFHSLEDRMTKRALARLAGRMAGPSRHTPLAMQQTEAPSFELLHTRPRTPSDQELNLNPRSRSARLRALRRLPAHGASA</sequence>
<dbReference type="Gene3D" id="3.40.50.150">
    <property type="entry name" value="Vaccinia Virus protein VP39"/>
    <property type="match status" value="1"/>
</dbReference>
<dbReference type="GO" id="GO:0005737">
    <property type="term" value="C:cytoplasm"/>
    <property type="evidence" value="ECO:0007669"/>
    <property type="project" value="UniProtKB-SubCell"/>
</dbReference>
<evidence type="ECO:0000256" key="2">
    <source>
        <dbReference type="ARBA" id="ARBA00022552"/>
    </source>
</evidence>
<dbReference type="AlphaFoldDB" id="A0A7U7G5S4"/>
<gene>
    <name evidence="6" type="primary">rsmH</name>
    <name evidence="7" type="ORF">SACS_0900</name>
</gene>
<evidence type="ECO:0000256" key="4">
    <source>
        <dbReference type="ARBA" id="ARBA00022679"/>
    </source>
</evidence>
<comment type="catalytic activity">
    <reaction evidence="6">
        <text>cytidine(1402) in 16S rRNA + S-adenosyl-L-methionine = N(4)-methylcytidine(1402) in 16S rRNA + S-adenosyl-L-homocysteine + H(+)</text>
        <dbReference type="Rhea" id="RHEA:42928"/>
        <dbReference type="Rhea" id="RHEA-COMP:10286"/>
        <dbReference type="Rhea" id="RHEA-COMP:10287"/>
        <dbReference type="ChEBI" id="CHEBI:15378"/>
        <dbReference type="ChEBI" id="CHEBI:57856"/>
        <dbReference type="ChEBI" id="CHEBI:59789"/>
        <dbReference type="ChEBI" id="CHEBI:74506"/>
        <dbReference type="ChEBI" id="CHEBI:82748"/>
        <dbReference type="EC" id="2.1.1.199"/>
    </reaction>
</comment>
<dbReference type="GO" id="GO:0070475">
    <property type="term" value="P:rRNA base methylation"/>
    <property type="evidence" value="ECO:0007669"/>
    <property type="project" value="UniProtKB-UniRule"/>
</dbReference>
<comment type="caution">
    <text evidence="7">The sequence shown here is derived from an EMBL/GenBank/DDBJ whole genome shotgun (WGS) entry which is preliminary data.</text>
</comment>
<dbReference type="InterPro" id="IPR029063">
    <property type="entry name" value="SAM-dependent_MTases_sf"/>
</dbReference>
<evidence type="ECO:0000256" key="3">
    <source>
        <dbReference type="ARBA" id="ARBA00022603"/>
    </source>
</evidence>
<dbReference type="HAMAP" id="MF_01007">
    <property type="entry name" value="16SrRNA_methyltr_H"/>
    <property type="match status" value="1"/>
</dbReference>
<dbReference type="Proteomes" id="UP000027590">
    <property type="component" value="Unassembled WGS sequence"/>
</dbReference>
<dbReference type="NCBIfam" id="TIGR00006">
    <property type="entry name" value="16S rRNA (cytosine(1402)-N(4))-methyltransferase RsmH"/>
    <property type="match status" value="1"/>
</dbReference>
<comment type="subcellular location">
    <subcellularLocation>
        <location evidence="6">Cytoplasm</location>
    </subcellularLocation>
</comment>
<evidence type="ECO:0000313" key="8">
    <source>
        <dbReference type="Proteomes" id="UP000027590"/>
    </source>
</evidence>
<feature type="binding site" evidence="6">
    <location>
        <begin position="44"/>
        <end position="46"/>
    </location>
    <ligand>
        <name>S-adenosyl-L-methionine</name>
        <dbReference type="ChEBI" id="CHEBI:59789"/>
    </ligand>
</feature>
<dbReference type="InterPro" id="IPR002903">
    <property type="entry name" value="RsmH"/>
</dbReference>
<organism evidence="7 8">
    <name type="scientific">Parasaccharibacter apium</name>
    <dbReference type="NCBI Taxonomy" id="1510841"/>
    <lineage>
        <taxon>Bacteria</taxon>
        <taxon>Pseudomonadati</taxon>
        <taxon>Pseudomonadota</taxon>
        <taxon>Alphaproteobacteria</taxon>
        <taxon>Acetobacterales</taxon>
        <taxon>Acetobacteraceae</taxon>
        <taxon>Parasaccharibacter</taxon>
    </lineage>
</organism>
<evidence type="ECO:0000313" key="7">
    <source>
        <dbReference type="EMBL" id="CDG33638.1"/>
    </source>
</evidence>
<evidence type="ECO:0000256" key="1">
    <source>
        <dbReference type="ARBA" id="ARBA00010396"/>
    </source>
</evidence>
<protein>
    <recommendedName>
        <fullName evidence="6">Ribosomal RNA small subunit methyltransferase H</fullName>
        <ecNumber evidence="6">2.1.1.199</ecNumber>
    </recommendedName>
    <alternativeName>
        <fullName evidence="6">16S rRNA m(4)C1402 methyltransferase</fullName>
    </alternativeName>
    <alternativeName>
        <fullName evidence="6">rRNA (cytosine-N(4)-)-methyltransferase RsmH</fullName>
    </alternativeName>
</protein>
<dbReference type="GO" id="GO:0071424">
    <property type="term" value="F:rRNA (cytosine-N4-)-methyltransferase activity"/>
    <property type="evidence" value="ECO:0007669"/>
    <property type="project" value="UniProtKB-UniRule"/>
</dbReference>
<reference evidence="7 8" key="2">
    <citation type="journal article" date="2014" name="PLoS ONE">
        <title>Evolution of mitochondria reconstructed from the energy metabolism of living bacteria.</title>
        <authorList>
            <person name="Degli Esposti M."/>
            <person name="Chouaia B."/>
            <person name="Comandatore F."/>
            <person name="Crotti E."/>
            <person name="Sassera D."/>
            <person name="Lievens P.M."/>
            <person name="Daffonchio D."/>
            <person name="Bandi C."/>
        </authorList>
    </citation>
    <scope>NUCLEOTIDE SEQUENCE [LARGE SCALE GENOMIC DNA]</scope>
    <source>
        <strain evidence="8">AM169</strain>
    </source>
</reference>
<feature type="binding site" evidence="6">
    <location>
        <position position="115"/>
    </location>
    <ligand>
        <name>S-adenosyl-L-methionine</name>
        <dbReference type="ChEBI" id="CHEBI:59789"/>
    </ligand>
</feature>